<dbReference type="AlphaFoldDB" id="A0A1E5WIQ7"/>
<proteinExistence type="inferred from homology"/>
<comment type="subcellular location">
    <subcellularLocation>
        <location evidence="1">Membrane</location>
    </subcellularLocation>
</comment>
<evidence type="ECO:0000256" key="4">
    <source>
        <dbReference type="ARBA" id="ARBA00022989"/>
    </source>
</evidence>
<keyword evidence="3 6" id="KW-0812">Transmembrane</keyword>
<evidence type="ECO:0000313" key="8">
    <source>
        <dbReference type="Proteomes" id="UP000095767"/>
    </source>
</evidence>
<dbReference type="EMBL" id="LWDX02006026">
    <property type="protein sequence ID" value="OEL37285.1"/>
    <property type="molecule type" value="Genomic_DNA"/>
</dbReference>
<name>A0A1E5WIQ7_9POAL</name>
<keyword evidence="4 6" id="KW-1133">Transmembrane helix</keyword>
<sequence>MTAAARSTIKEAVEVQRGVRWYAKDVEEQQGQAGLLHHDPSLPPAAPWSPLQIRLWGKLINIIKMIYCQSQVTMLLLYLLLFRTTVFDGNVTMQYQFWLCLLLTLLGYLPGIIYALCTVREEPPPEHLDVSHHKNVTITIRYKLQTTADRASLEPAHICPFYNFLNFRPYISVFVILSYIL</sequence>
<evidence type="ECO:0000313" key="7">
    <source>
        <dbReference type="EMBL" id="OEL37285.1"/>
    </source>
</evidence>
<evidence type="ECO:0000256" key="2">
    <source>
        <dbReference type="ARBA" id="ARBA00009530"/>
    </source>
</evidence>
<feature type="transmembrane region" description="Helical" evidence="6">
    <location>
        <begin position="62"/>
        <end position="83"/>
    </location>
</feature>
<feature type="transmembrane region" description="Helical" evidence="6">
    <location>
        <begin position="95"/>
        <end position="117"/>
    </location>
</feature>
<evidence type="ECO:0000256" key="1">
    <source>
        <dbReference type="ARBA" id="ARBA00004370"/>
    </source>
</evidence>
<dbReference type="GO" id="GO:0016020">
    <property type="term" value="C:membrane"/>
    <property type="evidence" value="ECO:0007669"/>
    <property type="project" value="UniProtKB-SubCell"/>
</dbReference>
<dbReference type="Pfam" id="PF01679">
    <property type="entry name" value="Pmp3"/>
    <property type="match status" value="1"/>
</dbReference>
<reference evidence="7 8" key="1">
    <citation type="submission" date="2016-09" db="EMBL/GenBank/DDBJ databases">
        <title>The draft genome of Dichanthelium oligosanthes: A C3 panicoid grass species.</title>
        <authorList>
            <person name="Studer A.J."/>
            <person name="Schnable J.C."/>
            <person name="Brutnell T.P."/>
        </authorList>
    </citation>
    <scope>NUCLEOTIDE SEQUENCE [LARGE SCALE GENOMIC DNA]</scope>
    <source>
        <strain evidence="8">cv. Kellogg 1175</strain>
        <tissue evidence="7">Leaf</tissue>
    </source>
</reference>
<keyword evidence="8" id="KW-1185">Reference proteome</keyword>
<organism evidence="7 8">
    <name type="scientific">Dichanthelium oligosanthes</name>
    <dbReference type="NCBI Taxonomy" id="888268"/>
    <lineage>
        <taxon>Eukaryota</taxon>
        <taxon>Viridiplantae</taxon>
        <taxon>Streptophyta</taxon>
        <taxon>Embryophyta</taxon>
        <taxon>Tracheophyta</taxon>
        <taxon>Spermatophyta</taxon>
        <taxon>Magnoliopsida</taxon>
        <taxon>Liliopsida</taxon>
        <taxon>Poales</taxon>
        <taxon>Poaceae</taxon>
        <taxon>PACMAD clade</taxon>
        <taxon>Panicoideae</taxon>
        <taxon>Panicodae</taxon>
        <taxon>Paniceae</taxon>
        <taxon>Dichantheliinae</taxon>
        <taxon>Dichanthelium</taxon>
    </lineage>
</organism>
<dbReference type="Proteomes" id="UP000095767">
    <property type="component" value="Unassembled WGS sequence"/>
</dbReference>
<keyword evidence="5 6" id="KW-0472">Membrane</keyword>
<comment type="similarity">
    <text evidence="2">Belongs to the UPF0057 (PMP3) family.</text>
</comment>
<evidence type="ECO:0000256" key="5">
    <source>
        <dbReference type="ARBA" id="ARBA00023136"/>
    </source>
</evidence>
<gene>
    <name evidence="7" type="ORF">BAE44_0001696</name>
</gene>
<evidence type="ECO:0000256" key="6">
    <source>
        <dbReference type="SAM" id="Phobius"/>
    </source>
</evidence>
<protein>
    <submittedName>
        <fullName evidence="7">Uncharacterized protein</fullName>
    </submittedName>
</protein>
<evidence type="ECO:0000256" key="3">
    <source>
        <dbReference type="ARBA" id="ARBA00022692"/>
    </source>
</evidence>
<accession>A0A1E5WIQ7</accession>
<dbReference type="InterPro" id="IPR000612">
    <property type="entry name" value="PMP3"/>
</dbReference>
<comment type="caution">
    <text evidence="7">The sequence shown here is derived from an EMBL/GenBank/DDBJ whole genome shotgun (WGS) entry which is preliminary data.</text>
</comment>